<comment type="caution">
    <text evidence="3">The sequence shown here is derived from an EMBL/GenBank/DDBJ whole genome shotgun (WGS) entry which is preliminary data.</text>
</comment>
<dbReference type="RefSeq" id="WP_345069529.1">
    <property type="nucleotide sequence ID" value="NZ_BAABCN010000017.1"/>
</dbReference>
<keyword evidence="4" id="KW-1185">Reference proteome</keyword>
<proteinExistence type="predicted"/>
<keyword evidence="2" id="KW-0472">Membrane</keyword>
<reference evidence="4" key="1">
    <citation type="journal article" date="2019" name="Int. J. Syst. Evol. Microbiol.">
        <title>The Global Catalogue of Microorganisms (GCM) 10K type strain sequencing project: providing services to taxonomists for standard genome sequencing and annotation.</title>
        <authorList>
            <consortium name="The Broad Institute Genomics Platform"/>
            <consortium name="The Broad Institute Genome Sequencing Center for Infectious Disease"/>
            <person name="Wu L."/>
            <person name="Ma J."/>
        </authorList>
    </citation>
    <scope>NUCLEOTIDE SEQUENCE [LARGE SCALE GENOMIC DNA]</scope>
    <source>
        <strain evidence="4">JCM 17021</strain>
    </source>
</reference>
<name>A0ABP7L3C9_9MICO</name>
<feature type="transmembrane region" description="Helical" evidence="2">
    <location>
        <begin position="96"/>
        <end position="116"/>
    </location>
</feature>
<evidence type="ECO:0000256" key="2">
    <source>
        <dbReference type="SAM" id="Phobius"/>
    </source>
</evidence>
<evidence type="ECO:0000313" key="4">
    <source>
        <dbReference type="Proteomes" id="UP001501803"/>
    </source>
</evidence>
<sequence>MTADDPEHRAYLQRLAFGRVDSPAEQQRADEALQQLQAAEAAAIRSIEDANVAGAVGTAGTAGNVGAAGRESEASTDSPFRPVAPPPRPTASHRGLITLAAIGLVAIGAIGGAALAGTNHGSPSASAHPAAHPASDPSAHPSEHPSAQPALSVAELATGIHNAETWFAAQQTSEDMLPTPNDFMDPASSRLVLQSPGAVAWNVWIARSFTGGYCLSVAYPVQGREAATCRSEAVFIKSGLSMLTDTGAEVRWTPAALTITKYN</sequence>
<protein>
    <recommendedName>
        <fullName evidence="5">Anti-sigma factor</fullName>
    </recommendedName>
</protein>
<evidence type="ECO:0000313" key="3">
    <source>
        <dbReference type="EMBL" id="GAA3893366.1"/>
    </source>
</evidence>
<evidence type="ECO:0000256" key="1">
    <source>
        <dbReference type="SAM" id="MobiDB-lite"/>
    </source>
</evidence>
<feature type="compositionally biased region" description="Low complexity" evidence="1">
    <location>
        <begin position="60"/>
        <end position="69"/>
    </location>
</feature>
<dbReference type="Proteomes" id="UP001501803">
    <property type="component" value="Unassembled WGS sequence"/>
</dbReference>
<dbReference type="EMBL" id="BAABCN010000017">
    <property type="protein sequence ID" value="GAA3893366.1"/>
    <property type="molecule type" value="Genomic_DNA"/>
</dbReference>
<keyword evidence="2" id="KW-0812">Transmembrane</keyword>
<organism evidence="3 4">
    <name type="scientific">Leifsonia kafniensis</name>
    <dbReference type="NCBI Taxonomy" id="475957"/>
    <lineage>
        <taxon>Bacteria</taxon>
        <taxon>Bacillati</taxon>
        <taxon>Actinomycetota</taxon>
        <taxon>Actinomycetes</taxon>
        <taxon>Micrococcales</taxon>
        <taxon>Microbacteriaceae</taxon>
        <taxon>Leifsonia</taxon>
    </lineage>
</organism>
<accession>A0ABP7L3C9</accession>
<evidence type="ECO:0008006" key="5">
    <source>
        <dbReference type="Google" id="ProtNLM"/>
    </source>
</evidence>
<feature type="region of interest" description="Disordered" evidence="1">
    <location>
        <begin position="119"/>
        <end position="149"/>
    </location>
</feature>
<feature type="region of interest" description="Disordered" evidence="1">
    <location>
        <begin position="60"/>
        <end position="91"/>
    </location>
</feature>
<keyword evidence="2" id="KW-1133">Transmembrane helix</keyword>
<gene>
    <name evidence="3" type="ORF">GCM10022381_38840</name>
</gene>